<dbReference type="Pfam" id="PF04398">
    <property type="entry name" value="DUF538"/>
    <property type="match status" value="1"/>
</dbReference>
<dbReference type="PANTHER" id="PTHR31676:SF151">
    <property type="entry name" value="DUF538 FAMILY PROTEIN"/>
    <property type="match status" value="1"/>
</dbReference>
<dbReference type="AlphaFoldDB" id="A0ABD1AJ97"/>
<evidence type="ECO:0000313" key="2">
    <source>
        <dbReference type="EMBL" id="KAL1206528.1"/>
    </source>
</evidence>
<evidence type="ECO:0000256" key="1">
    <source>
        <dbReference type="SAM" id="SignalP"/>
    </source>
</evidence>
<feature type="signal peptide" evidence="1">
    <location>
        <begin position="1"/>
        <end position="22"/>
    </location>
</feature>
<accession>A0ABD1AJ97</accession>
<comment type="caution">
    <text evidence="2">The sequence shown here is derived from an EMBL/GenBank/DDBJ whole genome shotgun (WGS) entry which is preliminary data.</text>
</comment>
<name>A0ABD1AJ97_CARAN</name>
<keyword evidence="3" id="KW-1185">Reference proteome</keyword>
<keyword evidence="1" id="KW-0732">Signal</keyword>
<reference evidence="2 3" key="1">
    <citation type="submission" date="2024-04" db="EMBL/GenBank/DDBJ databases">
        <title>Genome assembly C_amara_ONT_v2.</title>
        <authorList>
            <person name="Yant L."/>
            <person name="Moore C."/>
            <person name="Slenker M."/>
        </authorList>
    </citation>
    <scope>NUCLEOTIDE SEQUENCE [LARGE SCALE GENOMIC DNA]</scope>
    <source>
        <tissue evidence="2">Leaf</tissue>
    </source>
</reference>
<dbReference type="InterPro" id="IPR007493">
    <property type="entry name" value="DUF538"/>
</dbReference>
<protein>
    <recommendedName>
        <fullName evidence="4">Transmembrane protein</fullName>
    </recommendedName>
</protein>
<proteinExistence type="predicted"/>
<dbReference type="InterPro" id="IPR036758">
    <property type="entry name" value="At5g01610-like"/>
</dbReference>
<evidence type="ECO:0000313" key="3">
    <source>
        <dbReference type="Proteomes" id="UP001558713"/>
    </source>
</evidence>
<dbReference type="Gene3D" id="2.30.240.10">
    <property type="entry name" value="At5g01610-like"/>
    <property type="match status" value="1"/>
</dbReference>
<sequence>MNKLISHMILLFTTLLLSFTLSSPSFPTVQDLLRSNGLPVGLLPKEVDYFTLQEDGRLEVFLEAPCYANFESRVHFSAVVKANLSYGSLVGLEGLKQQELFLWLPVKDIVVENPNSGVIIFDIGVAFKQLSLSLFEEPPKCNPDQDVLKKTMRSNRGFEIL</sequence>
<gene>
    <name evidence="2" type="ORF">V5N11_027099</name>
</gene>
<feature type="chain" id="PRO_5044787330" description="Transmembrane protein" evidence="1">
    <location>
        <begin position="23"/>
        <end position="161"/>
    </location>
</feature>
<dbReference type="PANTHER" id="PTHR31676">
    <property type="entry name" value="T31J12.3 PROTEIN-RELATED"/>
    <property type="match status" value="1"/>
</dbReference>
<dbReference type="Proteomes" id="UP001558713">
    <property type="component" value="Unassembled WGS sequence"/>
</dbReference>
<organism evidence="2 3">
    <name type="scientific">Cardamine amara subsp. amara</name>
    <dbReference type="NCBI Taxonomy" id="228776"/>
    <lineage>
        <taxon>Eukaryota</taxon>
        <taxon>Viridiplantae</taxon>
        <taxon>Streptophyta</taxon>
        <taxon>Embryophyta</taxon>
        <taxon>Tracheophyta</taxon>
        <taxon>Spermatophyta</taxon>
        <taxon>Magnoliopsida</taxon>
        <taxon>eudicotyledons</taxon>
        <taxon>Gunneridae</taxon>
        <taxon>Pentapetalae</taxon>
        <taxon>rosids</taxon>
        <taxon>malvids</taxon>
        <taxon>Brassicales</taxon>
        <taxon>Brassicaceae</taxon>
        <taxon>Cardamineae</taxon>
        <taxon>Cardamine</taxon>
    </lineage>
</organism>
<dbReference type="SUPFAM" id="SSF141562">
    <property type="entry name" value="At5g01610-like"/>
    <property type="match status" value="1"/>
</dbReference>
<evidence type="ECO:0008006" key="4">
    <source>
        <dbReference type="Google" id="ProtNLM"/>
    </source>
</evidence>
<dbReference type="EMBL" id="JBANAX010000497">
    <property type="protein sequence ID" value="KAL1206528.1"/>
    <property type="molecule type" value="Genomic_DNA"/>
</dbReference>